<dbReference type="PANTHER" id="PTHR30085:SF6">
    <property type="entry name" value="ABC TRANSPORTER GLUTAMINE-BINDING PROTEIN GLNH"/>
    <property type="match status" value="1"/>
</dbReference>
<dbReference type="GO" id="GO:0005576">
    <property type="term" value="C:extracellular region"/>
    <property type="evidence" value="ECO:0007669"/>
    <property type="project" value="TreeGrafter"/>
</dbReference>
<proteinExistence type="inferred from homology"/>
<dbReference type="EMBL" id="PDHH01000008">
    <property type="protein sequence ID" value="PSM51386.1"/>
    <property type="molecule type" value="Genomic_DNA"/>
</dbReference>
<dbReference type="InterPro" id="IPR051455">
    <property type="entry name" value="Bact_solute-bind_prot3"/>
</dbReference>
<dbReference type="OrthoDB" id="9777941at2"/>
<keyword evidence="3 5" id="KW-0732">Signal</keyword>
<evidence type="ECO:0000256" key="1">
    <source>
        <dbReference type="ARBA" id="ARBA00010333"/>
    </source>
</evidence>
<keyword evidence="8" id="KW-1185">Reference proteome</keyword>
<dbReference type="Pfam" id="PF00497">
    <property type="entry name" value="SBP_bac_3"/>
    <property type="match status" value="1"/>
</dbReference>
<accession>A0A2P8QYQ7</accession>
<evidence type="ECO:0000313" key="8">
    <source>
        <dbReference type="Proteomes" id="UP000240535"/>
    </source>
</evidence>
<evidence type="ECO:0000256" key="5">
    <source>
        <dbReference type="SAM" id="SignalP"/>
    </source>
</evidence>
<name>A0A2P8QYQ7_9BACT</name>
<evidence type="ECO:0000259" key="6">
    <source>
        <dbReference type="SMART" id="SM00062"/>
    </source>
</evidence>
<evidence type="ECO:0000313" key="7">
    <source>
        <dbReference type="EMBL" id="PSM51386.1"/>
    </source>
</evidence>
<reference evidence="8" key="1">
    <citation type="submission" date="2017-10" db="EMBL/GenBank/DDBJ databases">
        <title>Campylobacter species from seals.</title>
        <authorList>
            <person name="Gilbert M.J."/>
            <person name="Zomer A.L."/>
            <person name="Timmerman A.J."/>
            <person name="Duim B."/>
            <person name="Wagenaar J.A."/>
        </authorList>
    </citation>
    <scope>NUCLEOTIDE SEQUENCE [LARGE SCALE GENOMIC DNA]</scope>
    <source>
        <strain evidence="8">17S00004-5</strain>
    </source>
</reference>
<dbReference type="PROSITE" id="PS01039">
    <property type="entry name" value="SBP_BACTERIAL_3"/>
    <property type="match status" value="1"/>
</dbReference>
<comment type="caution">
    <text evidence="7">The sequence shown here is derived from an EMBL/GenBank/DDBJ whole genome shotgun (WGS) entry which is preliminary data.</text>
</comment>
<dbReference type="SUPFAM" id="SSF53850">
    <property type="entry name" value="Periplasmic binding protein-like II"/>
    <property type="match status" value="1"/>
</dbReference>
<dbReference type="InterPro" id="IPR001638">
    <property type="entry name" value="Solute-binding_3/MltF_N"/>
</dbReference>
<dbReference type="SMART" id="SM00062">
    <property type="entry name" value="PBPb"/>
    <property type="match status" value="1"/>
</dbReference>
<evidence type="ECO:0000256" key="4">
    <source>
        <dbReference type="RuleBase" id="RU003744"/>
    </source>
</evidence>
<protein>
    <recommendedName>
        <fullName evidence="6">Solute-binding protein family 3/N-terminal domain-containing protein</fullName>
    </recommendedName>
</protein>
<feature type="domain" description="Solute-binding protein family 3/N-terminal" evidence="6">
    <location>
        <begin position="30"/>
        <end position="249"/>
    </location>
</feature>
<organism evidence="7 8">
    <name type="scientific">Campylobacter blaseri</name>
    <dbReference type="NCBI Taxonomy" id="2042961"/>
    <lineage>
        <taxon>Bacteria</taxon>
        <taxon>Pseudomonadati</taxon>
        <taxon>Campylobacterota</taxon>
        <taxon>Epsilonproteobacteria</taxon>
        <taxon>Campylobacterales</taxon>
        <taxon>Campylobacteraceae</taxon>
        <taxon>Campylobacter</taxon>
    </lineage>
</organism>
<dbReference type="PROSITE" id="PS51257">
    <property type="entry name" value="PROKAR_LIPOPROTEIN"/>
    <property type="match status" value="1"/>
</dbReference>
<dbReference type="Gene3D" id="3.40.190.10">
    <property type="entry name" value="Periplasmic binding protein-like II"/>
    <property type="match status" value="2"/>
</dbReference>
<dbReference type="RefSeq" id="WP_106872610.1">
    <property type="nucleotide sequence ID" value="NZ_CP053841.1"/>
</dbReference>
<evidence type="ECO:0000256" key="2">
    <source>
        <dbReference type="ARBA" id="ARBA00022448"/>
    </source>
</evidence>
<dbReference type="GO" id="GO:0006865">
    <property type="term" value="P:amino acid transport"/>
    <property type="evidence" value="ECO:0007669"/>
    <property type="project" value="TreeGrafter"/>
</dbReference>
<dbReference type="Proteomes" id="UP000240535">
    <property type="component" value="Unassembled WGS sequence"/>
</dbReference>
<dbReference type="AlphaFoldDB" id="A0A2P8QYQ7"/>
<sequence>MKKNFVAIILALFSISCYANTIEQIISQNEIRIGVRNNYPPFSKFDGHEFTGFEVEFAKEIAKKIAPNAKITLVGLNAKDRIPFLNENKIDMAVAQFSVSPDREKYVDFTMPYFALYKALVTEKSRNIKAISQLTGGKILAIKGTGSRKYIEKNFNGSIVDCENLLDCFEKLKNNEADGYFHSIFALASIPIIDNKYEISVKNAGQTSFVSVGVDKGNESLKAAINRAILELSKEGFFKTAYDQTLGVYYKGTLDKKLFLLDDIYNFFSDN</sequence>
<evidence type="ECO:0000256" key="3">
    <source>
        <dbReference type="ARBA" id="ARBA00022729"/>
    </source>
</evidence>
<feature type="signal peptide" evidence="5">
    <location>
        <begin position="1"/>
        <end position="19"/>
    </location>
</feature>
<feature type="chain" id="PRO_5015601952" description="Solute-binding protein family 3/N-terminal domain-containing protein" evidence="5">
    <location>
        <begin position="20"/>
        <end position="271"/>
    </location>
</feature>
<keyword evidence="2" id="KW-0813">Transport</keyword>
<dbReference type="InterPro" id="IPR018313">
    <property type="entry name" value="SBP_3_CS"/>
</dbReference>
<dbReference type="PANTHER" id="PTHR30085">
    <property type="entry name" value="AMINO ACID ABC TRANSPORTER PERMEASE"/>
    <property type="match status" value="1"/>
</dbReference>
<dbReference type="GO" id="GO:0030288">
    <property type="term" value="C:outer membrane-bounded periplasmic space"/>
    <property type="evidence" value="ECO:0007669"/>
    <property type="project" value="TreeGrafter"/>
</dbReference>
<comment type="similarity">
    <text evidence="1 4">Belongs to the bacterial solute-binding protein 3 family.</text>
</comment>
<gene>
    <name evidence="7" type="ORF">CQ405_08330</name>
</gene>